<comment type="caution">
    <text evidence="2">The sequence shown here is derived from an EMBL/GenBank/DDBJ whole genome shotgun (WGS) entry which is preliminary data.</text>
</comment>
<keyword evidence="3" id="KW-1185">Reference proteome</keyword>
<evidence type="ECO:0000313" key="3">
    <source>
        <dbReference type="Proteomes" id="UP000214646"/>
    </source>
</evidence>
<evidence type="ECO:0000313" key="2">
    <source>
        <dbReference type="EMBL" id="OWK38664.1"/>
    </source>
</evidence>
<feature type="transmembrane region" description="Helical" evidence="1">
    <location>
        <begin position="343"/>
        <end position="365"/>
    </location>
</feature>
<sequence length="492" mass="53783">MALLNFMVLLPSTLAFQSFVLSDQGWAIGTDALWTSGLVPTVDFAYFYGLLTLVVDRGWFALCGRTPGAQTVLIGLCNVLIVAGVVRFGWACRFGRVARVLMILAAPMAVMAVAFPSPTHAFEAVLLVNALAFQARGRPPVALALVALTVFVKPALAAVYGVILVGVILFGPNSVEKRWTSRLYDLLPAALVAALIAAMLASIFGPGPLMKTLLPTQAAKLYAAENYGFFWGVGRRFWLPHPWNPWYYLISPLGFWLLATAVMLVGAVRIAVRGRGPAAATIVTCGVLHVAFVCFFFGNQLSWIYYPYMLVFGVCGAIDQTGTPVQTRPYRSTPLGKIITAGLLILAPLSQLGLVLFSILMWNLAERPEATGGLFATPVDIAAFREVREIGKQHRVFLFVRSGAARELFAETDSPRAWYLLRPIALPNEVAGVREQVREANFLLVPKELAAGLTAWPEFADELACFSQVKEYASFYLWQRIRPPREAPAGRP</sequence>
<keyword evidence="1" id="KW-0812">Transmembrane</keyword>
<protein>
    <recommendedName>
        <fullName evidence="4">Glycosyltransferase RgtA/B/C/D-like domain-containing protein</fullName>
    </recommendedName>
</protein>
<evidence type="ECO:0008006" key="4">
    <source>
        <dbReference type="Google" id="ProtNLM"/>
    </source>
</evidence>
<feature type="transmembrane region" description="Helical" evidence="1">
    <location>
        <begin position="68"/>
        <end position="88"/>
    </location>
</feature>
<keyword evidence="1" id="KW-0472">Membrane</keyword>
<dbReference type="AlphaFoldDB" id="A0A225DG91"/>
<name>A0A225DG91_9BACT</name>
<evidence type="ECO:0000256" key="1">
    <source>
        <dbReference type="SAM" id="Phobius"/>
    </source>
</evidence>
<dbReference type="EMBL" id="NIDE01000014">
    <property type="protein sequence ID" value="OWK38664.1"/>
    <property type="molecule type" value="Genomic_DNA"/>
</dbReference>
<feature type="transmembrane region" description="Helical" evidence="1">
    <location>
        <begin position="141"/>
        <end position="171"/>
    </location>
</feature>
<accession>A0A225DG91</accession>
<keyword evidence="1" id="KW-1133">Transmembrane helix</keyword>
<feature type="transmembrane region" description="Helical" evidence="1">
    <location>
        <begin position="183"/>
        <end position="204"/>
    </location>
</feature>
<gene>
    <name evidence="2" type="ORF">FRUB_07784</name>
</gene>
<feature type="transmembrane region" description="Helical" evidence="1">
    <location>
        <begin position="246"/>
        <end position="266"/>
    </location>
</feature>
<proteinExistence type="predicted"/>
<organism evidence="2 3">
    <name type="scientific">Fimbriiglobus ruber</name>
    <dbReference type="NCBI Taxonomy" id="1908690"/>
    <lineage>
        <taxon>Bacteria</taxon>
        <taxon>Pseudomonadati</taxon>
        <taxon>Planctomycetota</taxon>
        <taxon>Planctomycetia</taxon>
        <taxon>Gemmatales</taxon>
        <taxon>Gemmataceae</taxon>
        <taxon>Fimbriiglobus</taxon>
    </lineage>
</organism>
<dbReference type="Proteomes" id="UP000214646">
    <property type="component" value="Unassembled WGS sequence"/>
</dbReference>
<reference evidence="3" key="1">
    <citation type="submission" date="2017-06" db="EMBL/GenBank/DDBJ databases">
        <title>Genome analysis of Fimbriiglobus ruber SP5, the first member of the order Planctomycetales with confirmed chitinolytic capability.</title>
        <authorList>
            <person name="Ravin N.V."/>
            <person name="Rakitin A.L."/>
            <person name="Ivanova A.A."/>
            <person name="Beletsky A.V."/>
            <person name="Kulichevskaya I.S."/>
            <person name="Mardanov A.V."/>
            <person name="Dedysh S.N."/>
        </authorList>
    </citation>
    <scope>NUCLEOTIDE SEQUENCE [LARGE SCALE GENOMIC DNA]</scope>
    <source>
        <strain evidence="3">SP5</strain>
    </source>
</reference>
<feature type="transmembrane region" description="Helical" evidence="1">
    <location>
        <begin position="278"/>
        <end position="298"/>
    </location>
</feature>
<feature type="transmembrane region" description="Helical" evidence="1">
    <location>
        <begin position="100"/>
        <end position="121"/>
    </location>
</feature>